<name>A0A2K2U743_9ACTN</name>
<organism evidence="13 14">
    <name type="scientific">Rubneribacter badeniensis</name>
    <dbReference type="NCBI Taxonomy" id="2070688"/>
    <lineage>
        <taxon>Bacteria</taxon>
        <taxon>Bacillati</taxon>
        <taxon>Actinomycetota</taxon>
        <taxon>Coriobacteriia</taxon>
        <taxon>Eggerthellales</taxon>
        <taxon>Eggerthellaceae</taxon>
        <taxon>Rubneribacter</taxon>
    </lineage>
</organism>
<reference evidence="13 14" key="1">
    <citation type="journal article" date="2018" name="Int. J. Syst. Evol. Microbiol.">
        <title>Rubneribacter badeniensis gen. nov., sp. nov. and Enteroscipio rubneri gen. nov., sp. nov., new members of the Eggerthellaceae isolated from human faeces.</title>
        <authorList>
            <person name="Danylec N."/>
            <person name="Gobl A."/>
            <person name="Stoll D.A."/>
            <person name="Hetzer B."/>
            <person name="Kulling S.E."/>
            <person name="Huch M."/>
        </authorList>
    </citation>
    <scope>NUCLEOTIDE SEQUENCE [LARGE SCALE GENOMIC DNA]</scope>
    <source>
        <strain evidence="13 14">ResAG-85</strain>
    </source>
</reference>
<evidence type="ECO:0000256" key="6">
    <source>
        <dbReference type="ARBA" id="ARBA00022691"/>
    </source>
</evidence>
<dbReference type="GO" id="GO:0043365">
    <property type="term" value="F:[formate-C-acetyltransferase]-activating enzyme activity"/>
    <property type="evidence" value="ECO:0007669"/>
    <property type="project" value="InterPro"/>
</dbReference>
<protein>
    <recommendedName>
        <fullName evidence="4 12">Anaerobic ribonucleoside-triphosphate reductase-activating protein</fullName>
        <ecNumber evidence="12">1.97.1.-</ecNumber>
    </recommendedName>
</protein>
<dbReference type="Pfam" id="PF13353">
    <property type="entry name" value="Fer4_12"/>
    <property type="match status" value="1"/>
</dbReference>
<evidence type="ECO:0000256" key="3">
    <source>
        <dbReference type="ARBA" id="ARBA00009777"/>
    </source>
</evidence>
<dbReference type="EC" id="1.97.1.-" evidence="12"/>
<proteinExistence type="inferred from homology"/>
<dbReference type="SFLD" id="SFLDF00299">
    <property type="entry name" value="anaerobic_ribonucleoside-triph"/>
    <property type="match status" value="1"/>
</dbReference>
<keyword evidence="5" id="KW-0004">4Fe-4S</keyword>
<evidence type="ECO:0000256" key="12">
    <source>
        <dbReference type="PIRNR" id="PIRNR000368"/>
    </source>
</evidence>
<accession>A0A2K2U743</accession>
<keyword evidence="10" id="KW-0411">Iron-sulfur</keyword>
<keyword evidence="7" id="KW-0479">Metal-binding</keyword>
<evidence type="ECO:0000313" key="14">
    <source>
        <dbReference type="Proteomes" id="UP000236488"/>
    </source>
</evidence>
<dbReference type="EMBL" id="PPEL01000010">
    <property type="protein sequence ID" value="PNV66000.1"/>
    <property type="molecule type" value="Genomic_DNA"/>
</dbReference>
<dbReference type="InterPro" id="IPR058240">
    <property type="entry name" value="rSAM_sf"/>
</dbReference>
<dbReference type="PANTHER" id="PTHR30352:SF2">
    <property type="entry name" value="ANAEROBIC RIBONUCLEOSIDE-TRIPHOSPHATE REDUCTASE-ACTIVATING PROTEIN"/>
    <property type="match status" value="1"/>
</dbReference>
<dbReference type="PIRSF" id="PIRSF000368">
    <property type="entry name" value="NrdG"/>
    <property type="match status" value="1"/>
</dbReference>
<keyword evidence="9" id="KW-0408">Iron</keyword>
<dbReference type="PANTHER" id="PTHR30352">
    <property type="entry name" value="PYRUVATE FORMATE-LYASE-ACTIVATING ENZYME"/>
    <property type="match status" value="1"/>
</dbReference>
<evidence type="ECO:0000256" key="4">
    <source>
        <dbReference type="ARBA" id="ARBA00014281"/>
    </source>
</evidence>
<keyword evidence="6" id="KW-0949">S-adenosyl-L-methionine</keyword>
<dbReference type="AlphaFoldDB" id="A0A2K2U743"/>
<dbReference type="SFLD" id="SFLDG01063">
    <property type="entry name" value="activating_enzymes__group_1"/>
    <property type="match status" value="1"/>
</dbReference>
<evidence type="ECO:0000256" key="11">
    <source>
        <dbReference type="ARBA" id="ARBA00047365"/>
    </source>
</evidence>
<evidence type="ECO:0000313" key="13">
    <source>
        <dbReference type="EMBL" id="PNV66000.1"/>
    </source>
</evidence>
<dbReference type="InterPro" id="IPR012837">
    <property type="entry name" value="NrdG"/>
</dbReference>
<comment type="function">
    <text evidence="2 12">Activation of anaerobic ribonucleoside-triphosphate reductase under anaerobic conditions by generation of an organic free radical, using S-adenosylmethionine and reduced flavodoxin as cosubstrates to produce 5'-deoxy-adenosine.</text>
</comment>
<dbReference type="InterPro" id="IPR007197">
    <property type="entry name" value="rSAM"/>
</dbReference>
<keyword evidence="8 12" id="KW-0560">Oxidoreductase</keyword>
<dbReference type="GO" id="GO:0051539">
    <property type="term" value="F:4 iron, 4 sulfur cluster binding"/>
    <property type="evidence" value="ECO:0007669"/>
    <property type="project" value="UniProtKB-KW"/>
</dbReference>
<sequence>MTAPTAIRLYGTVPDSIVDGPGLRYAVFVQGCSHGCPGCHNPESQPAAGGVVRSIDEVVADIAANKLAQGVTISGGEPFEQAAACAQLARRCRALGLNVWTYSGYRYEQLEAGVPDEAVRALLDATDVLVDGPFVQSLHSHDLQWRGSRNQRLIDVPATRALGRVVLWETREYFPEKPPSW</sequence>
<dbReference type="Gene3D" id="3.20.20.70">
    <property type="entry name" value="Aldolase class I"/>
    <property type="match status" value="1"/>
</dbReference>
<evidence type="ECO:0000256" key="7">
    <source>
        <dbReference type="ARBA" id="ARBA00022723"/>
    </source>
</evidence>
<dbReference type="GO" id="GO:0046872">
    <property type="term" value="F:metal ion binding"/>
    <property type="evidence" value="ECO:0007669"/>
    <property type="project" value="UniProtKB-KW"/>
</dbReference>
<dbReference type="InterPro" id="IPR034457">
    <property type="entry name" value="Organic_radical-activating"/>
</dbReference>
<dbReference type="SUPFAM" id="SSF102114">
    <property type="entry name" value="Radical SAM enzymes"/>
    <property type="match status" value="1"/>
</dbReference>
<evidence type="ECO:0000256" key="5">
    <source>
        <dbReference type="ARBA" id="ARBA00022485"/>
    </source>
</evidence>
<keyword evidence="14" id="KW-1185">Reference proteome</keyword>
<dbReference type="PROSITE" id="PS01087">
    <property type="entry name" value="RADICAL_ACTIVATING"/>
    <property type="match status" value="1"/>
</dbReference>
<evidence type="ECO:0000256" key="2">
    <source>
        <dbReference type="ARBA" id="ARBA00003852"/>
    </source>
</evidence>
<dbReference type="NCBIfam" id="TIGR02491">
    <property type="entry name" value="NrdG"/>
    <property type="match status" value="1"/>
</dbReference>
<dbReference type="RefSeq" id="WP_092197954.1">
    <property type="nucleotide sequence ID" value="NZ_PPEL01000010.1"/>
</dbReference>
<dbReference type="SFLD" id="SFLDS00029">
    <property type="entry name" value="Radical_SAM"/>
    <property type="match status" value="1"/>
</dbReference>
<evidence type="ECO:0000256" key="9">
    <source>
        <dbReference type="ARBA" id="ARBA00023004"/>
    </source>
</evidence>
<dbReference type="InterPro" id="IPR001989">
    <property type="entry name" value="Radical_activat_CS"/>
</dbReference>
<gene>
    <name evidence="13" type="primary">nrdG</name>
    <name evidence="13" type="ORF">C2L80_03365</name>
</gene>
<dbReference type="SFLD" id="SFLDG01066">
    <property type="entry name" value="organic_radical-activating_enz"/>
    <property type="match status" value="1"/>
</dbReference>
<comment type="catalytic activity">
    <reaction evidence="11">
        <text>glycyl-[protein] + reduced [flavodoxin] + S-adenosyl-L-methionine = glycin-2-yl radical-[protein] + semiquinone [flavodoxin] + 5'-deoxyadenosine + L-methionine + H(+)</text>
        <dbReference type="Rhea" id="RHEA:61976"/>
        <dbReference type="Rhea" id="RHEA-COMP:10622"/>
        <dbReference type="Rhea" id="RHEA-COMP:14480"/>
        <dbReference type="Rhea" id="RHEA-COMP:15993"/>
        <dbReference type="Rhea" id="RHEA-COMP:15994"/>
        <dbReference type="ChEBI" id="CHEBI:15378"/>
        <dbReference type="ChEBI" id="CHEBI:17319"/>
        <dbReference type="ChEBI" id="CHEBI:29947"/>
        <dbReference type="ChEBI" id="CHEBI:32722"/>
        <dbReference type="ChEBI" id="CHEBI:57618"/>
        <dbReference type="ChEBI" id="CHEBI:57844"/>
        <dbReference type="ChEBI" id="CHEBI:59789"/>
        <dbReference type="ChEBI" id="CHEBI:140311"/>
    </reaction>
</comment>
<evidence type="ECO:0000256" key="8">
    <source>
        <dbReference type="ARBA" id="ARBA00023002"/>
    </source>
</evidence>
<dbReference type="Proteomes" id="UP000236488">
    <property type="component" value="Unassembled WGS sequence"/>
</dbReference>
<dbReference type="GO" id="GO:0004748">
    <property type="term" value="F:ribonucleoside-diphosphate reductase activity, thioredoxin disulfide as acceptor"/>
    <property type="evidence" value="ECO:0007669"/>
    <property type="project" value="TreeGrafter"/>
</dbReference>
<evidence type="ECO:0000256" key="10">
    <source>
        <dbReference type="ARBA" id="ARBA00023014"/>
    </source>
</evidence>
<evidence type="ECO:0000256" key="1">
    <source>
        <dbReference type="ARBA" id="ARBA00001966"/>
    </source>
</evidence>
<dbReference type="InterPro" id="IPR013785">
    <property type="entry name" value="Aldolase_TIM"/>
</dbReference>
<comment type="caution">
    <text evidence="13">The sequence shown here is derived from an EMBL/GenBank/DDBJ whole genome shotgun (WGS) entry which is preliminary data.</text>
</comment>
<comment type="similarity">
    <text evidence="3 12">Belongs to the organic radical-activating enzymes family.</text>
</comment>
<comment type="cofactor">
    <cofactor evidence="1">
        <name>[4Fe-4S] cluster</name>
        <dbReference type="ChEBI" id="CHEBI:49883"/>
    </cofactor>
</comment>